<dbReference type="GeneID" id="36804990"/>
<evidence type="ECO:0000313" key="1">
    <source>
        <dbReference type="EMBL" id="SPC48660.1"/>
    </source>
</evidence>
<reference evidence="1 2" key="1">
    <citation type="journal article" date="1998" name="Science">
        <title>Genome sequence of the nematode C. elegans: a platform for investigating biology.</title>
        <authorList>
            <consortium name="The C. elegans sequencing consortium"/>
            <person name="Sulson J.E."/>
            <person name="Waterston R."/>
        </authorList>
    </citation>
    <scope>NUCLEOTIDE SEQUENCE [LARGE SCALE GENOMIC DNA]</scope>
    <source>
        <strain evidence="1 2">Bristol N2</strain>
    </source>
</reference>
<dbReference type="EMBL" id="BX284606">
    <property type="protein sequence ID" value="SPC48660.1"/>
    <property type="molecule type" value="Genomic_DNA"/>
</dbReference>
<keyword evidence="2" id="KW-1185">Reference proteome</keyword>
<dbReference type="KEGG" id="cel:CELE_C43H6.12"/>
<sequence>MIAYNNRIIRI</sequence>
<proteinExistence type="predicted"/>
<dbReference type="RefSeq" id="NP_001348799.1">
    <property type="nucleotide sequence ID" value="NM_001361784.1"/>
</dbReference>
<accession>A0A2K5ATZ9</accession>
<dbReference type="AGR" id="WB:WBGene00303045"/>
<dbReference type="CTD" id="36804990"/>
<dbReference type="InParanoid" id="A0A2K5ATZ9"/>
<gene>
    <name evidence="1 3" type="ORF">C43H6.12</name>
    <name evidence="1" type="ORF">CELE_C43H6.12</name>
</gene>
<protein>
    <submittedName>
        <fullName evidence="1">Uncharacterized protein</fullName>
    </submittedName>
</protein>
<evidence type="ECO:0000313" key="3">
    <source>
        <dbReference type="WormBase" id="C43H6.12"/>
    </source>
</evidence>
<dbReference type="WormBase" id="C43H6.12">
    <property type="protein sequence ID" value="CE52538"/>
    <property type="gene ID" value="WBGene00303045"/>
</dbReference>
<dbReference type="Proteomes" id="UP000001940">
    <property type="component" value="Chromosome X"/>
</dbReference>
<evidence type="ECO:0000313" key="2">
    <source>
        <dbReference type="Proteomes" id="UP000001940"/>
    </source>
</evidence>
<organism evidence="1 2">
    <name type="scientific">Caenorhabditis elegans</name>
    <dbReference type="NCBI Taxonomy" id="6239"/>
    <lineage>
        <taxon>Eukaryota</taxon>
        <taxon>Metazoa</taxon>
        <taxon>Ecdysozoa</taxon>
        <taxon>Nematoda</taxon>
        <taxon>Chromadorea</taxon>
        <taxon>Rhabditida</taxon>
        <taxon>Rhabditina</taxon>
        <taxon>Rhabditomorpha</taxon>
        <taxon>Rhabditoidea</taxon>
        <taxon>Rhabditidae</taxon>
        <taxon>Peloderinae</taxon>
        <taxon>Caenorhabditis</taxon>
    </lineage>
</organism>
<name>A0A2K5ATZ9_CAEEL</name>